<name>A0A371F081_MUCPR</name>
<reference evidence="1" key="1">
    <citation type="submission" date="2018-05" db="EMBL/GenBank/DDBJ databases">
        <title>Draft genome of Mucuna pruriens seed.</title>
        <authorList>
            <person name="Nnadi N.E."/>
            <person name="Vos R."/>
            <person name="Hasami M.H."/>
            <person name="Devisetty U.K."/>
            <person name="Aguiy J.C."/>
        </authorList>
    </citation>
    <scope>NUCLEOTIDE SEQUENCE [LARGE SCALE GENOMIC DNA]</scope>
    <source>
        <strain evidence="1">JCA_2017</strain>
    </source>
</reference>
<accession>A0A371F081</accession>
<sequence>MILGENELEEEEETENAHMEICPKGESEGRKVFGSQQVELSLSTVEGIGQPKTMKMVKILNLSIDSEVSHNFIGSHTV</sequence>
<dbReference type="AlphaFoldDB" id="A0A371F081"/>
<comment type="caution">
    <text evidence="1">The sequence shown here is derived from an EMBL/GenBank/DDBJ whole genome shotgun (WGS) entry which is preliminary data.</text>
</comment>
<dbReference type="Proteomes" id="UP000257109">
    <property type="component" value="Unassembled WGS sequence"/>
</dbReference>
<protein>
    <submittedName>
        <fullName evidence="1">Uncharacterized protein</fullName>
    </submittedName>
</protein>
<evidence type="ECO:0000313" key="2">
    <source>
        <dbReference type="Proteomes" id="UP000257109"/>
    </source>
</evidence>
<dbReference type="EMBL" id="QJKJ01011235">
    <property type="protein sequence ID" value="RDX71705.1"/>
    <property type="molecule type" value="Genomic_DNA"/>
</dbReference>
<proteinExistence type="predicted"/>
<keyword evidence="2" id="KW-1185">Reference proteome</keyword>
<organism evidence="1 2">
    <name type="scientific">Mucuna pruriens</name>
    <name type="common">Velvet bean</name>
    <name type="synonym">Dolichos pruriens</name>
    <dbReference type="NCBI Taxonomy" id="157652"/>
    <lineage>
        <taxon>Eukaryota</taxon>
        <taxon>Viridiplantae</taxon>
        <taxon>Streptophyta</taxon>
        <taxon>Embryophyta</taxon>
        <taxon>Tracheophyta</taxon>
        <taxon>Spermatophyta</taxon>
        <taxon>Magnoliopsida</taxon>
        <taxon>eudicotyledons</taxon>
        <taxon>Gunneridae</taxon>
        <taxon>Pentapetalae</taxon>
        <taxon>rosids</taxon>
        <taxon>fabids</taxon>
        <taxon>Fabales</taxon>
        <taxon>Fabaceae</taxon>
        <taxon>Papilionoideae</taxon>
        <taxon>50 kb inversion clade</taxon>
        <taxon>NPAAA clade</taxon>
        <taxon>indigoferoid/millettioid clade</taxon>
        <taxon>Phaseoleae</taxon>
        <taxon>Mucuna</taxon>
    </lineage>
</organism>
<gene>
    <name evidence="1" type="ORF">CR513_48905</name>
</gene>
<feature type="non-terminal residue" evidence="1">
    <location>
        <position position="1"/>
    </location>
</feature>
<evidence type="ECO:0000313" key="1">
    <source>
        <dbReference type="EMBL" id="RDX71705.1"/>
    </source>
</evidence>